<reference evidence="12 13" key="1">
    <citation type="submission" date="2018-10" db="EMBL/GenBank/DDBJ databases">
        <title>A high-quality apple genome assembly.</title>
        <authorList>
            <person name="Hu J."/>
        </authorList>
    </citation>
    <scope>NUCLEOTIDE SEQUENCE [LARGE SCALE GENOMIC DNA]</scope>
    <source>
        <strain evidence="13">cv. HFTH1</strain>
        <tissue evidence="12">Young leaf</tissue>
    </source>
</reference>
<keyword evidence="7 8" id="KW-0539">Nucleus</keyword>
<proteinExistence type="inferred from homology"/>
<comment type="caution">
    <text evidence="12">The sequence shown here is derived from an EMBL/GenBank/DDBJ whole genome shotgun (WGS) entry which is preliminary data.</text>
</comment>
<evidence type="ECO:0000256" key="3">
    <source>
        <dbReference type="ARBA" id="ARBA00022763"/>
    </source>
</evidence>
<evidence type="ECO:0000256" key="2">
    <source>
        <dbReference type="ARBA" id="ARBA00022759"/>
    </source>
</evidence>
<organism evidence="12 13">
    <name type="scientific">Malus domestica</name>
    <name type="common">Apple</name>
    <name type="synonym">Pyrus malus</name>
    <dbReference type="NCBI Taxonomy" id="3750"/>
    <lineage>
        <taxon>Eukaryota</taxon>
        <taxon>Viridiplantae</taxon>
        <taxon>Streptophyta</taxon>
        <taxon>Embryophyta</taxon>
        <taxon>Tracheophyta</taxon>
        <taxon>Spermatophyta</taxon>
        <taxon>Magnoliopsida</taxon>
        <taxon>eudicotyledons</taxon>
        <taxon>Gunneridae</taxon>
        <taxon>Pentapetalae</taxon>
        <taxon>rosids</taxon>
        <taxon>fabids</taxon>
        <taxon>Rosales</taxon>
        <taxon>Rosaceae</taxon>
        <taxon>Amygdaloideae</taxon>
        <taxon>Maleae</taxon>
        <taxon>Malus</taxon>
    </lineage>
</organism>
<dbReference type="STRING" id="3750.A0A498INW9"/>
<protein>
    <recommendedName>
        <fullName evidence="8">Structure-specific endonuclease subunit SLX1 homolog</fullName>
        <ecNumber evidence="8">3.1.-.-</ecNumber>
    </recommendedName>
</protein>
<dbReference type="GO" id="GO:0017108">
    <property type="term" value="F:5'-flap endonuclease activity"/>
    <property type="evidence" value="ECO:0007669"/>
    <property type="project" value="InterPro"/>
</dbReference>
<comment type="cofactor">
    <cofactor evidence="8">
        <name>a divalent metal cation</name>
        <dbReference type="ChEBI" id="CHEBI:60240"/>
    </cofactor>
</comment>
<evidence type="ECO:0000256" key="7">
    <source>
        <dbReference type="ARBA" id="ARBA00023242"/>
    </source>
</evidence>
<feature type="domain" description="GIY-YIG" evidence="11">
    <location>
        <begin position="28"/>
        <end position="110"/>
    </location>
</feature>
<keyword evidence="6 8" id="KW-0234">DNA repair</keyword>
<evidence type="ECO:0000256" key="10">
    <source>
        <dbReference type="SAM" id="MobiDB-lite"/>
    </source>
</evidence>
<comment type="similarity">
    <text evidence="8">Belongs to the SLX1 family.</text>
</comment>
<evidence type="ECO:0000256" key="9">
    <source>
        <dbReference type="SAM" id="Coils"/>
    </source>
</evidence>
<dbReference type="GO" id="GO:0008821">
    <property type="term" value="F:crossover junction DNA endonuclease activity"/>
    <property type="evidence" value="ECO:0007669"/>
    <property type="project" value="TreeGrafter"/>
</dbReference>
<accession>A0A498INW9</accession>
<feature type="coiled-coil region" evidence="9">
    <location>
        <begin position="392"/>
        <end position="419"/>
    </location>
</feature>
<comment type="subcellular location">
    <subcellularLocation>
        <location evidence="8">Nucleus</location>
    </subcellularLocation>
</comment>
<dbReference type="InterPro" id="IPR000305">
    <property type="entry name" value="GIY-YIG_endonuc"/>
</dbReference>
<comment type="caution">
    <text evidence="8">Lacks conserved residue(s) required for the propagation of feature annotation.</text>
</comment>
<dbReference type="PROSITE" id="PS50164">
    <property type="entry name" value="GIY_YIG"/>
    <property type="match status" value="1"/>
</dbReference>
<dbReference type="InterPro" id="IPR035901">
    <property type="entry name" value="GIY-YIG_endonuc_sf"/>
</dbReference>
<keyword evidence="5 8" id="KW-0233">DNA recombination</keyword>
<comment type="function">
    <text evidence="8">Catalytic subunit of a heterodimeric structure-specific endonuclease that resolves DNA secondary structures generated during DNA repair and recombination. Has endonuclease activity towards branched DNA substrates, introducing single-strand cuts in duplex DNA close to junctions with ss-DNA.</text>
</comment>
<evidence type="ECO:0000259" key="11">
    <source>
        <dbReference type="PROSITE" id="PS50164"/>
    </source>
</evidence>
<dbReference type="FunFam" id="3.40.1440.10:FF:000005">
    <property type="entry name" value="Structure-specific endonuclease subunit SLX1 homolog"/>
    <property type="match status" value="1"/>
</dbReference>
<keyword evidence="3 8" id="KW-0227">DNA damage</keyword>
<keyword evidence="2 8" id="KW-0255">Endonuclease</keyword>
<dbReference type="HAMAP" id="MF_03100">
    <property type="entry name" value="Endonuc_su_Slx1"/>
    <property type="match status" value="1"/>
</dbReference>
<comment type="subunit">
    <text evidence="8">Forms a heterodimer with a member of the SLX4 family.</text>
</comment>
<sequence>MRQKKKAGSEIPETPTAMAEEEEEGEGRFFACYLLNSRSPRYKGHTYIGFTVNPRRRIRQHNGEISLGAWRTKRKRPWEMVMCIYGFPTNVSALQFEWAWQNPTVSKAVRQAAASFKTLGGLVSKIKLAYTMLTLPPWNSLNLTVNFFSSQYTKHSAGCPRLPEQVKVKVCSMDDLPSSTKLSDDIFENEDDWCNERECDQDMCTSSSPQENTLLDVMVHNSAGDQHNDIGNKVGSYECYNEKECDEFLYDGTLEQEPLSDFIVHNSEDDQQDDTEKTINKVYGDSQQVKEDCTEQFGFITSPVRMPSSNVVTTSSDDSSVELRHPAREQLTITVADDDQSLGESYLRPCGAEVIDLTTPAPQCRSGLCGRKSRVVTTYPQIIDLTMSPNFIQLYLENKAKVEERYNEKEETLSDLLLMSDAGKVINKSKTELYTEIWFSHTSPVRIASSNLAASFDTEVTKNLGLCGSSNVSMVELRQPARQQLTTRVVNDDQSPGRSYLGPYTAEVKGLTIPAPPCISSLCG</sequence>
<dbReference type="CDD" id="cd10455">
    <property type="entry name" value="GIY-YIG_SLX1"/>
    <property type="match status" value="1"/>
</dbReference>
<keyword evidence="9" id="KW-0175">Coiled coil</keyword>
<dbReference type="InterPro" id="IPR050381">
    <property type="entry name" value="SLX1_endonuclease"/>
</dbReference>
<dbReference type="InterPro" id="IPR027520">
    <property type="entry name" value="Slx1"/>
</dbReference>
<dbReference type="Proteomes" id="UP000290289">
    <property type="component" value="Chromosome 11"/>
</dbReference>
<name>A0A498INW9_MALDO</name>
<dbReference type="Pfam" id="PF01541">
    <property type="entry name" value="GIY-YIG"/>
    <property type="match status" value="1"/>
</dbReference>
<keyword evidence="1 8" id="KW-0540">Nuclease</keyword>
<keyword evidence="13" id="KW-1185">Reference proteome</keyword>
<dbReference type="Gene3D" id="3.40.1440.10">
    <property type="entry name" value="GIY-YIG endonuclease"/>
    <property type="match status" value="1"/>
</dbReference>
<gene>
    <name evidence="12" type="ORF">DVH24_041738</name>
</gene>
<evidence type="ECO:0000256" key="1">
    <source>
        <dbReference type="ARBA" id="ARBA00022722"/>
    </source>
</evidence>
<keyword evidence="4 8" id="KW-0378">Hydrolase</keyword>
<dbReference type="EC" id="3.1.-.-" evidence="8"/>
<dbReference type="AlphaFoldDB" id="A0A498INW9"/>
<evidence type="ECO:0000313" key="12">
    <source>
        <dbReference type="EMBL" id="RXH84970.1"/>
    </source>
</evidence>
<evidence type="ECO:0000313" key="13">
    <source>
        <dbReference type="Proteomes" id="UP000290289"/>
    </source>
</evidence>
<evidence type="ECO:0000256" key="5">
    <source>
        <dbReference type="ARBA" id="ARBA00023172"/>
    </source>
</evidence>
<dbReference type="GO" id="GO:0000724">
    <property type="term" value="P:double-strand break repair via homologous recombination"/>
    <property type="evidence" value="ECO:0007669"/>
    <property type="project" value="TreeGrafter"/>
</dbReference>
<dbReference type="GO" id="GO:0033557">
    <property type="term" value="C:Slx1-Slx4 complex"/>
    <property type="evidence" value="ECO:0007669"/>
    <property type="project" value="UniProtKB-UniRule"/>
</dbReference>
<evidence type="ECO:0000256" key="4">
    <source>
        <dbReference type="ARBA" id="ARBA00022801"/>
    </source>
</evidence>
<evidence type="ECO:0000256" key="6">
    <source>
        <dbReference type="ARBA" id="ARBA00023204"/>
    </source>
</evidence>
<dbReference type="PANTHER" id="PTHR20208">
    <property type="entry name" value="STRUCTURE-SPECIFIC ENDONUCLEASE SUBUNIT SLX1"/>
    <property type="match status" value="1"/>
</dbReference>
<evidence type="ECO:0000256" key="8">
    <source>
        <dbReference type="HAMAP-Rule" id="MF_03100"/>
    </source>
</evidence>
<dbReference type="EMBL" id="RDQH01000337">
    <property type="protein sequence ID" value="RXH84970.1"/>
    <property type="molecule type" value="Genomic_DNA"/>
</dbReference>
<feature type="region of interest" description="Disordered" evidence="10">
    <location>
        <begin position="1"/>
        <end position="23"/>
    </location>
</feature>
<dbReference type="PANTHER" id="PTHR20208:SF10">
    <property type="entry name" value="STRUCTURE-SPECIFIC ENDONUCLEASE SUBUNIT SLX1"/>
    <property type="match status" value="1"/>
</dbReference>